<dbReference type="InterPro" id="IPR050219">
    <property type="entry name" value="DnaG_primase"/>
</dbReference>
<dbReference type="NCBIfam" id="TIGR01391">
    <property type="entry name" value="dnaG"/>
    <property type="match status" value="1"/>
</dbReference>
<keyword evidence="7 12" id="KW-0863">Zinc-finger</keyword>
<evidence type="ECO:0000256" key="10">
    <source>
        <dbReference type="ARBA" id="ARBA00023125"/>
    </source>
</evidence>
<evidence type="ECO:0000313" key="19">
    <source>
        <dbReference type="Proteomes" id="UP000033860"/>
    </source>
</evidence>
<reference evidence="18 19" key="1">
    <citation type="journal article" date="2015" name="Nature">
        <title>rRNA introns, odd ribosomes, and small enigmatic genomes across a large radiation of phyla.</title>
        <authorList>
            <person name="Brown C.T."/>
            <person name="Hug L.A."/>
            <person name="Thomas B.C."/>
            <person name="Sharon I."/>
            <person name="Castelle C.J."/>
            <person name="Singh A."/>
            <person name="Wilkins M.J."/>
            <person name="Williams K.H."/>
            <person name="Banfield J.F."/>
        </authorList>
    </citation>
    <scope>NUCLEOTIDE SEQUENCE [LARGE SCALE GENOMIC DNA]</scope>
</reference>
<comment type="catalytic activity">
    <reaction evidence="12">
        <text>ssDNA + n NTP = ssDNA/pppN(pN)n-1 hybrid + (n-1) diphosphate.</text>
        <dbReference type="EC" id="2.7.7.101"/>
    </reaction>
</comment>
<dbReference type="InterPro" id="IPR034151">
    <property type="entry name" value="TOPRIM_DnaG_bac"/>
</dbReference>
<name>A0A0G1RTQ5_9BACT</name>
<dbReference type="GO" id="GO:0003677">
    <property type="term" value="F:DNA binding"/>
    <property type="evidence" value="ECO:0007669"/>
    <property type="project" value="UniProtKB-KW"/>
</dbReference>
<dbReference type="Proteomes" id="UP000033860">
    <property type="component" value="Unassembled WGS sequence"/>
</dbReference>
<dbReference type="GO" id="GO:0006269">
    <property type="term" value="P:DNA replication, synthesis of primer"/>
    <property type="evidence" value="ECO:0007669"/>
    <property type="project" value="UniProtKB-UniRule"/>
</dbReference>
<gene>
    <name evidence="12" type="primary">dnaG</name>
    <name evidence="18" type="ORF">UX85_C0008G0048</name>
</gene>
<dbReference type="FunFam" id="3.90.980.10:FF:000001">
    <property type="entry name" value="DNA primase"/>
    <property type="match status" value="1"/>
</dbReference>
<comment type="cofactor">
    <cofactor evidence="12 13 14">
        <name>Zn(2+)</name>
        <dbReference type="ChEBI" id="CHEBI:29105"/>
    </cofactor>
    <text evidence="12 13 14">Binds 1 zinc ion per monomer.</text>
</comment>
<dbReference type="PANTHER" id="PTHR30313:SF2">
    <property type="entry name" value="DNA PRIMASE"/>
    <property type="match status" value="1"/>
</dbReference>
<dbReference type="InterPro" id="IPR006295">
    <property type="entry name" value="DNA_primase_DnaG"/>
</dbReference>
<feature type="coiled-coil region" evidence="15">
    <location>
        <begin position="523"/>
        <end position="573"/>
    </location>
</feature>
<dbReference type="GO" id="GO:0005737">
    <property type="term" value="C:cytoplasm"/>
    <property type="evidence" value="ECO:0007669"/>
    <property type="project" value="TreeGrafter"/>
</dbReference>
<evidence type="ECO:0000256" key="8">
    <source>
        <dbReference type="ARBA" id="ARBA00022833"/>
    </source>
</evidence>
<dbReference type="SMART" id="SM00493">
    <property type="entry name" value="TOPRIM"/>
    <property type="match status" value="1"/>
</dbReference>
<dbReference type="Pfam" id="PF01807">
    <property type="entry name" value="Zn_ribbon_DnaG"/>
    <property type="match status" value="1"/>
</dbReference>
<accession>A0A0G1RTQ5</accession>
<dbReference type="GO" id="GO:0003899">
    <property type="term" value="F:DNA-directed RNA polymerase activity"/>
    <property type="evidence" value="ECO:0007669"/>
    <property type="project" value="UniProtKB-UniRule"/>
</dbReference>
<dbReference type="PIRSF" id="PIRSF002811">
    <property type="entry name" value="DnaG"/>
    <property type="match status" value="1"/>
</dbReference>
<feature type="region of interest" description="Disordered" evidence="16">
    <location>
        <begin position="416"/>
        <end position="448"/>
    </location>
</feature>
<dbReference type="Pfam" id="PF10410">
    <property type="entry name" value="DnaB_bind"/>
    <property type="match status" value="1"/>
</dbReference>
<dbReference type="InterPro" id="IPR016136">
    <property type="entry name" value="DNA_helicase_N/primase_C"/>
</dbReference>
<dbReference type="SUPFAM" id="SSF57783">
    <property type="entry name" value="Zinc beta-ribbon"/>
    <property type="match status" value="1"/>
</dbReference>
<keyword evidence="15" id="KW-0175">Coiled coil</keyword>
<comment type="function">
    <text evidence="12 13">RNA polymerase that catalyzes the synthesis of short RNA molecules used as primers for DNA polymerase during DNA replication.</text>
</comment>
<comment type="caution">
    <text evidence="18">The sequence shown here is derived from an EMBL/GenBank/DDBJ whole genome shotgun (WGS) entry which is preliminary data.</text>
</comment>
<evidence type="ECO:0000256" key="11">
    <source>
        <dbReference type="ARBA" id="ARBA00023163"/>
    </source>
</evidence>
<dbReference type="InterPro" id="IPR013264">
    <property type="entry name" value="DNAG_N"/>
</dbReference>
<comment type="domain">
    <text evidence="12">Contains an N-terminal zinc-binding domain, a central core domain that contains the primase activity, and a C-terminal DnaB-binding domain.</text>
</comment>
<keyword evidence="11 12" id="KW-0804">Transcription</keyword>
<evidence type="ECO:0000256" key="7">
    <source>
        <dbReference type="ARBA" id="ARBA00022771"/>
    </source>
</evidence>
<evidence type="ECO:0000256" key="2">
    <source>
        <dbReference type="ARBA" id="ARBA00022515"/>
    </source>
</evidence>
<dbReference type="PROSITE" id="PS50880">
    <property type="entry name" value="TOPRIM"/>
    <property type="match status" value="1"/>
</dbReference>
<dbReference type="SMART" id="SM00400">
    <property type="entry name" value="ZnF_CHCC"/>
    <property type="match status" value="1"/>
</dbReference>
<dbReference type="Gene3D" id="3.40.1360.10">
    <property type="match status" value="1"/>
</dbReference>
<dbReference type="EC" id="2.7.7.101" evidence="12"/>
<dbReference type="AlphaFoldDB" id="A0A0G1RTQ5"/>
<dbReference type="InterPro" id="IPR006171">
    <property type="entry name" value="TOPRIM_dom"/>
</dbReference>
<keyword evidence="2 12" id="KW-0639">Primosome</keyword>
<evidence type="ECO:0000256" key="16">
    <source>
        <dbReference type="SAM" id="MobiDB-lite"/>
    </source>
</evidence>
<dbReference type="Gene3D" id="3.90.580.10">
    <property type="entry name" value="Zinc finger, CHC2-type domain"/>
    <property type="match status" value="1"/>
</dbReference>
<keyword evidence="9" id="KW-0460">Magnesium</keyword>
<protein>
    <recommendedName>
        <fullName evidence="12 13">DNA primase</fullName>
        <ecNumber evidence="12">2.7.7.101</ecNumber>
    </recommendedName>
</protein>
<keyword evidence="8 12" id="KW-0862">Zinc</keyword>
<dbReference type="Gene3D" id="3.90.980.10">
    <property type="entry name" value="DNA primase, catalytic core, N-terminal domain"/>
    <property type="match status" value="1"/>
</dbReference>
<dbReference type="InterPro" id="IPR030846">
    <property type="entry name" value="DnaG_bac"/>
</dbReference>
<evidence type="ECO:0000259" key="17">
    <source>
        <dbReference type="PROSITE" id="PS50880"/>
    </source>
</evidence>
<dbReference type="HAMAP" id="MF_00974">
    <property type="entry name" value="DNA_primase_DnaG"/>
    <property type="match status" value="1"/>
</dbReference>
<comment type="similarity">
    <text evidence="12 13">Belongs to the DnaG primase family.</text>
</comment>
<dbReference type="PATRIC" id="fig|1618371.3.peg.1056"/>
<keyword evidence="10 12" id="KW-0238">DNA-binding</keyword>
<evidence type="ECO:0000256" key="5">
    <source>
        <dbReference type="ARBA" id="ARBA00022705"/>
    </source>
</evidence>
<organism evidence="18 19">
    <name type="scientific">Candidatus Beckwithbacteria bacterium GW2011_GWB1_47_15</name>
    <dbReference type="NCBI Taxonomy" id="1618371"/>
    <lineage>
        <taxon>Bacteria</taxon>
        <taxon>Candidatus Beckwithiibacteriota</taxon>
    </lineage>
</organism>
<dbReference type="InterPro" id="IPR002694">
    <property type="entry name" value="Znf_CHC2"/>
</dbReference>
<dbReference type="GO" id="GO:0000428">
    <property type="term" value="C:DNA-directed RNA polymerase complex"/>
    <property type="evidence" value="ECO:0007669"/>
    <property type="project" value="UniProtKB-KW"/>
</dbReference>
<dbReference type="Pfam" id="PF08275">
    <property type="entry name" value="DNAG_N"/>
    <property type="match status" value="1"/>
</dbReference>
<keyword evidence="3 12" id="KW-0808">Transferase</keyword>
<dbReference type="InterPro" id="IPR019475">
    <property type="entry name" value="DNA_primase_DnaB-bd"/>
</dbReference>
<evidence type="ECO:0000256" key="14">
    <source>
        <dbReference type="PIRSR" id="PIRSR002811-1"/>
    </source>
</evidence>
<keyword evidence="5 12" id="KW-0235">DNA replication</keyword>
<evidence type="ECO:0000256" key="12">
    <source>
        <dbReference type="HAMAP-Rule" id="MF_00974"/>
    </source>
</evidence>
<evidence type="ECO:0000256" key="13">
    <source>
        <dbReference type="PIRNR" id="PIRNR002811"/>
    </source>
</evidence>
<dbReference type="PANTHER" id="PTHR30313">
    <property type="entry name" value="DNA PRIMASE"/>
    <property type="match status" value="1"/>
</dbReference>
<keyword evidence="1 12" id="KW-0240">DNA-directed RNA polymerase</keyword>
<dbReference type="InterPro" id="IPR036977">
    <property type="entry name" value="DNA_primase_Znf_CHC2"/>
</dbReference>
<feature type="zinc finger region" description="CHC2-type" evidence="12 14">
    <location>
        <begin position="34"/>
        <end position="58"/>
    </location>
</feature>
<dbReference type="InterPro" id="IPR037068">
    <property type="entry name" value="DNA_primase_core_N_sf"/>
</dbReference>
<dbReference type="EMBL" id="LCNT01000008">
    <property type="protein sequence ID" value="KKU60674.1"/>
    <property type="molecule type" value="Genomic_DNA"/>
</dbReference>
<keyword evidence="4 12" id="KW-0548">Nucleotidyltransferase</keyword>
<dbReference type="Pfam" id="PF13155">
    <property type="entry name" value="Toprim_2"/>
    <property type="match status" value="1"/>
</dbReference>
<evidence type="ECO:0000256" key="4">
    <source>
        <dbReference type="ARBA" id="ARBA00022695"/>
    </source>
</evidence>
<evidence type="ECO:0000313" key="18">
    <source>
        <dbReference type="EMBL" id="KKU60674.1"/>
    </source>
</evidence>
<keyword evidence="6 12" id="KW-0479">Metal-binding</keyword>
<dbReference type="CDD" id="cd03364">
    <property type="entry name" value="TOPRIM_DnaG_primases"/>
    <property type="match status" value="1"/>
</dbReference>
<feature type="domain" description="Toprim" evidence="17">
    <location>
        <begin position="252"/>
        <end position="333"/>
    </location>
</feature>
<evidence type="ECO:0000256" key="9">
    <source>
        <dbReference type="ARBA" id="ARBA00022842"/>
    </source>
</evidence>
<dbReference type="GO" id="GO:1990077">
    <property type="term" value="C:primosome complex"/>
    <property type="evidence" value="ECO:0007669"/>
    <property type="project" value="UniProtKB-KW"/>
</dbReference>
<evidence type="ECO:0000256" key="3">
    <source>
        <dbReference type="ARBA" id="ARBA00022679"/>
    </source>
</evidence>
<comment type="subunit">
    <text evidence="12">Monomer. Interacts with DnaB.</text>
</comment>
<proteinExistence type="inferred from homology"/>
<dbReference type="Gene3D" id="1.10.860.10">
    <property type="entry name" value="DNAb Helicase, Chain A"/>
    <property type="match status" value="1"/>
</dbReference>
<dbReference type="SUPFAM" id="SSF56731">
    <property type="entry name" value="DNA primase core"/>
    <property type="match status" value="1"/>
</dbReference>
<dbReference type="FunFam" id="3.90.580.10:FF:000001">
    <property type="entry name" value="DNA primase"/>
    <property type="match status" value="1"/>
</dbReference>
<evidence type="ECO:0000256" key="1">
    <source>
        <dbReference type="ARBA" id="ARBA00022478"/>
    </source>
</evidence>
<feature type="compositionally biased region" description="Basic and acidic residues" evidence="16">
    <location>
        <begin position="418"/>
        <end position="448"/>
    </location>
</feature>
<sequence>MDQVEQVRQKTDIVEIISEAVPLKKAGRNFKALCPFHEEKTPSFMVNPERQIFKCFGCGIGGDVYKFVMEREKIDFGEVLRMLADRAGVELVSYRPSEEQKKKERLFEVNHLASEYYHYLLTEHKVGKKALEYLLKRGVAKASIRLFKLGFAPEEWAGLKNFLVKKKGYKVEELEAAGLAIKGERGYYDRFRGRVVFALFDHRGRVVGFAGRTLDPDAREAKYVNTPETPLYHKSNVLYGLETTKDEIKKKNQAVVVEGELDMISSYQAGVKNAVAIKGTALTAEQVELLSRFTENLALALDEDAAGDQAARRGIELAEQAGLNVRVIKLKYGKDPDECVQKDARLWRESVKEAVPIYDFYIASAVKRYGVDTPEGKRKVSEEVVEVLAGVTNQVIKNHYVKKLAEKLGVTEEAVTMEVDKSRSTTSSRDRGSTADKPGAEKFVDSAGGKSREERLAEYTLALVLNIDAEVEALVKQVDEKALPEGAVKKVIEKLKAWFKAKKKWEVNKFVRSLPEELTAAVDRAYLTEVDRAERDIDKLELELSRAMAELTKSRLKGKLNRLSERIKQVEAEGKKNTLNKLKQEFVETAKRLKVVG</sequence>
<evidence type="ECO:0000256" key="6">
    <source>
        <dbReference type="ARBA" id="ARBA00022723"/>
    </source>
</evidence>
<dbReference type="GO" id="GO:0008270">
    <property type="term" value="F:zinc ion binding"/>
    <property type="evidence" value="ECO:0007669"/>
    <property type="project" value="UniProtKB-UniRule"/>
</dbReference>
<evidence type="ECO:0000256" key="15">
    <source>
        <dbReference type="SAM" id="Coils"/>
    </source>
</evidence>